<accession>A0A160T7T5</accession>
<dbReference type="PROSITE" id="PS50928">
    <property type="entry name" value="ABC_TM1"/>
    <property type="match status" value="1"/>
</dbReference>
<organism evidence="9 10">
    <name type="scientific">Candidatus Promineifilum breve</name>
    <dbReference type="NCBI Taxonomy" id="1806508"/>
    <lineage>
        <taxon>Bacteria</taxon>
        <taxon>Bacillati</taxon>
        <taxon>Chloroflexota</taxon>
        <taxon>Ardenticatenia</taxon>
        <taxon>Candidatus Promineifilales</taxon>
        <taxon>Candidatus Promineifilaceae</taxon>
        <taxon>Candidatus Promineifilum</taxon>
    </lineage>
</organism>
<feature type="transmembrane region" description="Helical" evidence="7">
    <location>
        <begin position="88"/>
        <end position="111"/>
    </location>
</feature>
<gene>
    <name evidence="9" type="ORF">CFX0092_B0630</name>
</gene>
<dbReference type="PANTHER" id="PTHR30193:SF37">
    <property type="entry name" value="INNER MEMBRANE ABC TRANSPORTER PERMEASE PROTEIN YCJO"/>
    <property type="match status" value="1"/>
</dbReference>
<feature type="transmembrane region" description="Helical" evidence="7">
    <location>
        <begin position="123"/>
        <end position="143"/>
    </location>
</feature>
<evidence type="ECO:0000256" key="7">
    <source>
        <dbReference type="RuleBase" id="RU363032"/>
    </source>
</evidence>
<keyword evidence="3" id="KW-1003">Cell membrane</keyword>
<dbReference type="CDD" id="cd06261">
    <property type="entry name" value="TM_PBP2"/>
    <property type="match status" value="1"/>
</dbReference>
<evidence type="ECO:0000256" key="5">
    <source>
        <dbReference type="ARBA" id="ARBA00022989"/>
    </source>
</evidence>
<dbReference type="InterPro" id="IPR051393">
    <property type="entry name" value="ABC_transporter_permease"/>
</dbReference>
<evidence type="ECO:0000256" key="4">
    <source>
        <dbReference type="ARBA" id="ARBA00022692"/>
    </source>
</evidence>
<dbReference type="KEGG" id="pbf:CFX0092_B0630"/>
<protein>
    <submittedName>
        <fullName evidence="9">ABC transporter permease protein</fullName>
    </submittedName>
</protein>
<dbReference type="InterPro" id="IPR000515">
    <property type="entry name" value="MetI-like"/>
</dbReference>
<feature type="transmembrane region" description="Helical" evidence="7">
    <location>
        <begin position="263"/>
        <end position="283"/>
    </location>
</feature>
<dbReference type="Pfam" id="PF00528">
    <property type="entry name" value="BPD_transp_1"/>
    <property type="match status" value="1"/>
</dbReference>
<dbReference type="InterPro" id="IPR035906">
    <property type="entry name" value="MetI-like_sf"/>
</dbReference>
<keyword evidence="10" id="KW-1185">Reference proteome</keyword>
<evidence type="ECO:0000259" key="8">
    <source>
        <dbReference type="PROSITE" id="PS50928"/>
    </source>
</evidence>
<evidence type="ECO:0000313" key="9">
    <source>
        <dbReference type="EMBL" id="CUS06164.1"/>
    </source>
</evidence>
<keyword evidence="4 7" id="KW-0812">Transmembrane</keyword>
<dbReference type="GO" id="GO:0005886">
    <property type="term" value="C:plasma membrane"/>
    <property type="evidence" value="ECO:0007669"/>
    <property type="project" value="UniProtKB-SubCell"/>
</dbReference>
<evidence type="ECO:0000256" key="1">
    <source>
        <dbReference type="ARBA" id="ARBA00004651"/>
    </source>
</evidence>
<keyword evidence="6 7" id="KW-0472">Membrane</keyword>
<feature type="transmembrane region" description="Helical" evidence="7">
    <location>
        <begin position="223"/>
        <end position="242"/>
    </location>
</feature>
<keyword evidence="2 7" id="KW-0813">Transport</keyword>
<dbReference type="SUPFAM" id="SSF161098">
    <property type="entry name" value="MetI-like"/>
    <property type="match status" value="1"/>
</dbReference>
<reference evidence="9" key="1">
    <citation type="submission" date="2016-01" db="EMBL/GenBank/DDBJ databases">
        <authorList>
            <person name="Mcilroy J.S."/>
            <person name="Karst M S."/>
            <person name="Albertsen M."/>
        </authorList>
    </citation>
    <scope>NUCLEOTIDE SEQUENCE</scope>
    <source>
        <strain evidence="9">Cfx-K</strain>
    </source>
</reference>
<evidence type="ECO:0000256" key="6">
    <source>
        <dbReference type="ARBA" id="ARBA00023136"/>
    </source>
</evidence>
<feature type="transmembrane region" description="Helical" evidence="7">
    <location>
        <begin position="20"/>
        <end position="45"/>
    </location>
</feature>
<evidence type="ECO:0000256" key="2">
    <source>
        <dbReference type="ARBA" id="ARBA00022448"/>
    </source>
</evidence>
<feature type="transmembrane region" description="Helical" evidence="7">
    <location>
        <begin position="315"/>
        <end position="335"/>
    </location>
</feature>
<dbReference type="AlphaFoldDB" id="A0A160T7T5"/>
<dbReference type="Gene3D" id="1.10.3720.10">
    <property type="entry name" value="MetI-like"/>
    <property type="match status" value="1"/>
</dbReference>
<dbReference type="GO" id="GO:0055085">
    <property type="term" value="P:transmembrane transport"/>
    <property type="evidence" value="ECO:0007669"/>
    <property type="project" value="InterPro"/>
</dbReference>
<name>A0A160T7T5_9CHLR</name>
<keyword evidence="5 7" id="KW-1133">Transmembrane helix</keyword>
<comment type="similarity">
    <text evidence="7">Belongs to the binding-protein-dependent transport system permease family.</text>
</comment>
<comment type="subcellular location">
    <subcellularLocation>
        <location evidence="1 7">Cell membrane</location>
        <topology evidence="1 7">Multi-pass membrane protein</topology>
    </subcellularLocation>
</comment>
<proteinExistence type="inferred from homology"/>
<evidence type="ECO:0000256" key="3">
    <source>
        <dbReference type="ARBA" id="ARBA00022475"/>
    </source>
</evidence>
<evidence type="ECO:0000313" key="10">
    <source>
        <dbReference type="Proteomes" id="UP000215027"/>
    </source>
</evidence>
<dbReference type="Proteomes" id="UP000215027">
    <property type="component" value="Chromosome II"/>
</dbReference>
<dbReference type="PANTHER" id="PTHR30193">
    <property type="entry name" value="ABC TRANSPORTER PERMEASE PROTEIN"/>
    <property type="match status" value="1"/>
</dbReference>
<feature type="domain" description="ABC transmembrane type-1" evidence="8">
    <location>
        <begin position="83"/>
        <end position="336"/>
    </location>
</feature>
<sequence length="346" mass="38188">MAAMSGIKGEDRERAVAGWLFMSPTLIIFTIFIIIPIFFAVYISLTDWNGISPPGDATFIGGQNYRSILLEGGIRQSDFFKALKNTTYFALGVVPAQTIISLMLAVIVNQAWLRFKGFFRTTYYFPSITSSIAISLMFLFFYQRSGLINQVLSAMTFGAWEPIAWMSDPRGLIHILLGAVGVTIQTAPEWVQSEVLGLTIWDWISGPSVALMAIMIMNTWTTIGTMMVIFLAALQGVPGFVYEAAQIDGASAWRQFRSITVPLLRPTLFFVITLGLIGTYQVFDQIYVMSSGGPAKTTLTVAYLVYRNGFTNSDMGLAAAIAVLLFIIIFSLTMIQRRITGSEGDL</sequence>
<dbReference type="EMBL" id="LN890656">
    <property type="protein sequence ID" value="CUS06164.1"/>
    <property type="molecule type" value="Genomic_DNA"/>
</dbReference>